<organism evidence="1 2">
    <name type="scientific">Streptomyces radiopugnans</name>
    <dbReference type="NCBI Taxonomy" id="403935"/>
    <lineage>
        <taxon>Bacteria</taxon>
        <taxon>Bacillati</taxon>
        <taxon>Actinomycetota</taxon>
        <taxon>Actinomycetes</taxon>
        <taxon>Kitasatosporales</taxon>
        <taxon>Streptomycetaceae</taxon>
        <taxon>Streptomyces</taxon>
    </lineage>
</organism>
<dbReference type="RefSeq" id="WP_093654768.1">
    <property type="nucleotide sequence ID" value="NZ_FOET01000001.1"/>
</dbReference>
<proteinExistence type="predicted"/>
<dbReference type="Proteomes" id="UP000199055">
    <property type="component" value="Unassembled WGS sequence"/>
</dbReference>
<evidence type="ECO:0000313" key="2">
    <source>
        <dbReference type="Proteomes" id="UP000199055"/>
    </source>
</evidence>
<keyword evidence="2" id="KW-1185">Reference proteome</keyword>
<dbReference type="EMBL" id="FOET01000001">
    <property type="protein sequence ID" value="SEP62200.1"/>
    <property type="molecule type" value="Genomic_DNA"/>
</dbReference>
<protein>
    <submittedName>
        <fullName evidence="1">Uncharacterized protein</fullName>
    </submittedName>
</protein>
<accession>A0A1H8ZCR3</accession>
<dbReference type="STRING" id="403935.SAMN05216481_101458"/>
<evidence type="ECO:0000313" key="1">
    <source>
        <dbReference type="EMBL" id="SEP62200.1"/>
    </source>
</evidence>
<dbReference type="AlphaFoldDB" id="A0A1H8ZCR3"/>
<gene>
    <name evidence="1" type="ORF">SAMN05216481_101458</name>
</gene>
<reference evidence="1 2" key="1">
    <citation type="submission" date="2016-10" db="EMBL/GenBank/DDBJ databases">
        <authorList>
            <person name="de Groot N.N."/>
        </authorList>
    </citation>
    <scope>NUCLEOTIDE SEQUENCE [LARGE SCALE GENOMIC DNA]</scope>
    <source>
        <strain evidence="1 2">CGMCC 4.3519</strain>
    </source>
</reference>
<name>A0A1H8ZCR3_9ACTN</name>
<sequence>MAQPDRARMRNCRDCDGFAAVAITTGTRHRDGSRVTVRVACPACRGAGTTPLRSAVSAGGRA</sequence>